<sequence>MNVGLCILSVILQQRSFDTYELSGGSVSGSNRTADPQSACNIGQSSEHDWILTVAGRRNTISDKICGLILEH</sequence>
<organism evidence="1 2">
    <name type="scientific">Paragonimus heterotremus</name>
    <dbReference type="NCBI Taxonomy" id="100268"/>
    <lineage>
        <taxon>Eukaryota</taxon>
        <taxon>Metazoa</taxon>
        <taxon>Spiralia</taxon>
        <taxon>Lophotrochozoa</taxon>
        <taxon>Platyhelminthes</taxon>
        <taxon>Trematoda</taxon>
        <taxon>Digenea</taxon>
        <taxon>Plagiorchiida</taxon>
        <taxon>Troglotremata</taxon>
        <taxon>Troglotrematidae</taxon>
        <taxon>Paragonimus</taxon>
    </lineage>
</organism>
<comment type="caution">
    <text evidence="1">The sequence shown here is derived from an EMBL/GenBank/DDBJ whole genome shotgun (WGS) entry which is preliminary data.</text>
</comment>
<evidence type="ECO:0000313" key="1">
    <source>
        <dbReference type="EMBL" id="KAF5403447.1"/>
    </source>
</evidence>
<dbReference type="Proteomes" id="UP000748531">
    <property type="component" value="Unassembled WGS sequence"/>
</dbReference>
<protein>
    <submittedName>
        <fullName evidence="1">Uncharacterized protein</fullName>
    </submittedName>
</protein>
<evidence type="ECO:0000313" key="2">
    <source>
        <dbReference type="Proteomes" id="UP000748531"/>
    </source>
</evidence>
<proteinExistence type="predicted"/>
<keyword evidence="2" id="KW-1185">Reference proteome</keyword>
<gene>
    <name evidence="1" type="ORF">PHET_03252</name>
</gene>
<dbReference type="EMBL" id="LUCH01001219">
    <property type="protein sequence ID" value="KAF5403447.1"/>
    <property type="molecule type" value="Genomic_DNA"/>
</dbReference>
<reference evidence="1" key="1">
    <citation type="submission" date="2019-05" db="EMBL/GenBank/DDBJ databases">
        <title>Annotation for the trematode Paragonimus heterotremus.</title>
        <authorList>
            <person name="Choi Y.-J."/>
        </authorList>
    </citation>
    <scope>NUCLEOTIDE SEQUENCE</scope>
    <source>
        <strain evidence="1">LC</strain>
    </source>
</reference>
<name>A0A8J4X1J7_9TREM</name>
<accession>A0A8J4X1J7</accession>
<dbReference type="AlphaFoldDB" id="A0A8J4X1J7"/>